<dbReference type="EMBL" id="JBHMCA010000054">
    <property type="protein sequence ID" value="MFB9447963.1"/>
    <property type="molecule type" value="Genomic_DNA"/>
</dbReference>
<evidence type="ECO:0000313" key="2">
    <source>
        <dbReference type="Proteomes" id="UP001589608"/>
    </source>
</evidence>
<proteinExistence type="predicted"/>
<gene>
    <name evidence="1" type="ORF">ACFFTR_33125</name>
</gene>
<dbReference type="Proteomes" id="UP001589608">
    <property type="component" value="Unassembled WGS sequence"/>
</dbReference>
<comment type="caution">
    <text evidence="1">The sequence shown here is derived from an EMBL/GenBank/DDBJ whole genome shotgun (WGS) entry which is preliminary data.</text>
</comment>
<accession>A0ABV5MH90</accession>
<evidence type="ECO:0000313" key="1">
    <source>
        <dbReference type="EMBL" id="MFB9447963.1"/>
    </source>
</evidence>
<organism evidence="1 2">
    <name type="scientific">Dactylosporangium vinaceum</name>
    <dbReference type="NCBI Taxonomy" id="53362"/>
    <lineage>
        <taxon>Bacteria</taxon>
        <taxon>Bacillati</taxon>
        <taxon>Actinomycetota</taxon>
        <taxon>Actinomycetes</taxon>
        <taxon>Micromonosporales</taxon>
        <taxon>Micromonosporaceae</taxon>
        <taxon>Dactylosporangium</taxon>
    </lineage>
</organism>
<keyword evidence="2" id="KW-1185">Reference proteome</keyword>
<sequence>MGDAHVLDRLDITRLLERLTAGFRANHPPAGRPYRHVNGFTKIVAAEHPDGSRLTLHYWPADPSAGEHVSRPHDHRFSFSSILLGGHQHFIELTESQAATFSQATDSPQATGSPWRRFTYQPYAGGRIAFVRQTGVVALEPFRTVERAPLQGRYEITATVIHQAVTDRTHSCATLVLRGPREKRTSNVYYRPTEPAPSGGLQLGRRLTHTEVVRQLEDVRTMLA</sequence>
<dbReference type="RefSeq" id="WP_223102886.1">
    <property type="nucleotide sequence ID" value="NZ_CP061913.1"/>
</dbReference>
<reference evidence="1 2" key="1">
    <citation type="submission" date="2024-09" db="EMBL/GenBank/DDBJ databases">
        <authorList>
            <person name="Sun Q."/>
            <person name="Mori K."/>
        </authorList>
    </citation>
    <scope>NUCLEOTIDE SEQUENCE [LARGE SCALE GENOMIC DNA]</scope>
    <source>
        <strain evidence="1 2">JCM 3307</strain>
    </source>
</reference>
<protein>
    <submittedName>
        <fullName evidence="1">Uncharacterized protein</fullName>
    </submittedName>
</protein>
<name>A0ABV5MH90_9ACTN</name>